<reference evidence="6" key="1">
    <citation type="submission" date="2010-07" db="EMBL/GenBank/DDBJ databases">
        <title>Complete sequence of Clostridium saccharolyticum WM1.</title>
        <authorList>
            <consortium name="US DOE Joint Genome Institute"/>
            <person name="Lucas S."/>
            <person name="Copeland A."/>
            <person name="Lapidus A."/>
            <person name="Cheng J.-F."/>
            <person name="Bruce D."/>
            <person name="Goodwin L."/>
            <person name="Pitluck S."/>
            <person name="Chertkov O."/>
            <person name="Detter J.C."/>
            <person name="Han C."/>
            <person name="Tapia R."/>
            <person name="Land M."/>
            <person name="Hauser L."/>
            <person name="Chang Y.-J."/>
            <person name="Jeffries C."/>
            <person name="Kyrpides N."/>
            <person name="Ivanova N."/>
            <person name="Mikhailova N."/>
            <person name="Mouttaki H."/>
            <person name="Lin L."/>
            <person name="Zhou J."/>
            <person name="Hemme C.L."/>
            <person name="Woyke T."/>
        </authorList>
    </citation>
    <scope>NUCLEOTIDE SEQUENCE [LARGE SCALE GENOMIC DNA]</scope>
    <source>
        <strain evidence="6">WM1</strain>
    </source>
</reference>
<dbReference type="EMBL" id="CP002109">
    <property type="protein sequence ID" value="ADL03269.1"/>
    <property type="molecule type" value="Genomic_DNA"/>
</dbReference>
<evidence type="ECO:0000256" key="4">
    <source>
        <dbReference type="ARBA" id="ARBA00022807"/>
    </source>
</evidence>
<comment type="similarity">
    <text evidence="1">Belongs to the peptidase C40 family.</text>
</comment>
<dbReference type="PANTHER" id="PTHR47053:SF1">
    <property type="entry name" value="MUREIN DD-ENDOPEPTIDASE MEPH-RELATED"/>
    <property type="match status" value="1"/>
</dbReference>
<protein>
    <submittedName>
        <fullName evidence="6">NLP/P60 protein</fullName>
    </submittedName>
</protein>
<dbReference type="InterPro" id="IPR051202">
    <property type="entry name" value="Peptidase_C40"/>
</dbReference>
<dbReference type="GO" id="GO:0008234">
    <property type="term" value="F:cysteine-type peptidase activity"/>
    <property type="evidence" value="ECO:0007669"/>
    <property type="project" value="UniProtKB-KW"/>
</dbReference>
<feature type="domain" description="NlpC/P60" evidence="5">
    <location>
        <begin position="173"/>
        <end position="294"/>
    </location>
</feature>
<keyword evidence="7" id="KW-1185">Reference proteome</keyword>
<dbReference type="STRING" id="610130.Closa_0641"/>
<dbReference type="PROSITE" id="PS51935">
    <property type="entry name" value="NLPC_P60"/>
    <property type="match status" value="1"/>
</dbReference>
<keyword evidence="2" id="KW-0645">Protease</keyword>
<dbReference type="MEROPS" id="C40.001"/>
<dbReference type="InterPro" id="IPR000064">
    <property type="entry name" value="NLP_P60_dom"/>
</dbReference>
<dbReference type="SUPFAM" id="SSF54001">
    <property type="entry name" value="Cysteine proteinases"/>
    <property type="match status" value="1"/>
</dbReference>
<dbReference type="PaxDb" id="610130-Closa_0641"/>
<sequence length="312" mass="34308">MMLESYGIVKIPVAAIWEGPEEIKENSLGETVSAISDEGLYGMGVAITGEEVEGFYPVRTFYNYAGFIRKEAMETGSLDALKAWEQGDLMVIDGGYVDILSLPKVQGVRLLSLFKGSLIKVLSFDIEAEGWARVELLDGRIGYTRNQNLRPKEFSQSGLWTGELPQREIVDEATFRKAVVETAKQYLGTQYRWGGRSTAGIDCSGLTSESYLLNGILIYRDARIEPGFPVHKIPKDEMLPGDLMYFPGHIAMYMGHGAYIHSTGKIGSGGVVINSLNPEAEDYRADLAKSWYASGSIFDAPCGGNMSARIRS</sequence>
<evidence type="ECO:0000313" key="6">
    <source>
        <dbReference type="EMBL" id="ADL03269.1"/>
    </source>
</evidence>
<dbReference type="InterPro" id="IPR038765">
    <property type="entry name" value="Papain-like_cys_pep_sf"/>
</dbReference>
<dbReference type="Pfam" id="PF00877">
    <property type="entry name" value="NLPC_P60"/>
    <property type="match status" value="1"/>
</dbReference>
<gene>
    <name evidence="6" type="ordered locus">Closa_0641</name>
</gene>
<evidence type="ECO:0000259" key="5">
    <source>
        <dbReference type="PROSITE" id="PS51935"/>
    </source>
</evidence>
<dbReference type="GO" id="GO:0006508">
    <property type="term" value="P:proteolysis"/>
    <property type="evidence" value="ECO:0007669"/>
    <property type="project" value="UniProtKB-KW"/>
</dbReference>
<keyword evidence="3" id="KW-0378">Hydrolase</keyword>
<dbReference type="PANTHER" id="PTHR47053">
    <property type="entry name" value="MUREIN DD-ENDOPEPTIDASE MEPH-RELATED"/>
    <property type="match status" value="1"/>
</dbReference>
<evidence type="ECO:0000256" key="1">
    <source>
        <dbReference type="ARBA" id="ARBA00007074"/>
    </source>
</evidence>
<accession>D9R4T5</accession>
<keyword evidence="4" id="KW-0788">Thiol protease</keyword>
<dbReference type="HOGENOM" id="CLU_836129_0_0_9"/>
<dbReference type="Gene3D" id="3.90.1720.10">
    <property type="entry name" value="endopeptidase domain like (from Nostoc punctiforme)"/>
    <property type="match status" value="1"/>
</dbReference>
<dbReference type="KEGG" id="csh:Closa_0641"/>
<dbReference type="Gene3D" id="2.30.30.40">
    <property type="entry name" value="SH3 Domains"/>
    <property type="match status" value="1"/>
</dbReference>
<dbReference type="AlphaFoldDB" id="D9R4T5"/>
<evidence type="ECO:0000256" key="3">
    <source>
        <dbReference type="ARBA" id="ARBA00022801"/>
    </source>
</evidence>
<dbReference type="Proteomes" id="UP000001662">
    <property type="component" value="Chromosome"/>
</dbReference>
<dbReference type="eggNOG" id="COG0791">
    <property type="taxonomic scope" value="Bacteria"/>
</dbReference>
<organism evidence="6 7">
    <name type="scientific">Lacrimispora saccharolytica (strain ATCC 35040 / DSM 2544 / NRCC 2533 / WM1)</name>
    <name type="common">Clostridium saccharolyticum</name>
    <dbReference type="NCBI Taxonomy" id="610130"/>
    <lineage>
        <taxon>Bacteria</taxon>
        <taxon>Bacillati</taxon>
        <taxon>Bacillota</taxon>
        <taxon>Clostridia</taxon>
        <taxon>Lachnospirales</taxon>
        <taxon>Lachnospiraceae</taxon>
        <taxon>Lacrimispora</taxon>
    </lineage>
</organism>
<proteinExistence type="inferred from homology"/>
<evidence type="ECO:0000313" key="7">
    <source>
        <dbReference type="Proteomes" id="UP000001662"/>
    </source>
</evidence>
<name>D9R4T5_LACSW</name>
<evidence type="ECO:0000256" key="2">
    <source>
        <dbReference type="ARBA" id="ARBA00022670"/>
    </source>
</evidence>